<gene>
    <name evidence="5" type="ORF">CVT23_11750</name>
</gene>
<dbReference type="RefSeq" id="WP_109793932.1">
    <property type="nucleotide sequence ID" value="NZ_PHIG01000032.1"/>
</dbReference>
<keyword evidence="6" id="KW-1185">Reference proteome</keyword>
<dbReference type="GO" id="GO:0006950">
    <property type="term" value="P:response to stress"/>
    <property type="evidence" value="ECO:0007669"/>
    <property type="project" value="TreeGrafter"/>
</dbReference>
<comment type="caution">
    <text evidence="5">The sequence shown here is derived from an EMBL/GenBank/DDBJ whole genome shotgun (WGS) entry which is preliminary data.</text>
</comment>
<dbReference type="SUPFAM" id="SSF46785">
    <property type="entry name" value="Winged helix' DNA-binding domain"/>
    <property type="match status" value="1"/>
</dbReference>
<evidence type="ECO:0000313" key="5">
    <source>
        <dbReference type="EMBL" id="PJK29755.1"/>
    </source>
</evidence>
<dbReference type="Pfam" id="PF12802">
    <property type="entry name" value="MarR_2"/>
    <property type="match status" value="1"/>
</dbReference>
<dbReference type="InterPro" id="IPR039422">
    <property type="entry name" value="MarR/SlyA-like"/>
</dbReference>
<evidence type="ECO:0000313" key="6">
    <source>
        <dbReference type="Proteomes" id="UP000229498"/>
    </source>
</evidence>
<dbReference type="PROSITE" id="PS50995">
    <property type="entry name" value="HTH_MARR_2"/>
    <property type="match status" value="1"/>
</dbReference>
<dbReference type="InterPro" id="IPR036388">
    <property type="entry name" value="WH-like_DNA-bd_sf"/>
</dbReference>
<dbReference type="EMBL" id="PHIG01000032">
    <property type="protein sequence ID" value="PJK29755.1"/>
    <property type="molecule type" value="Genomic_DNA"/>
</dbReference>
<evidence type="ECO:0000259" key="4">
    <source>
        <dbReference type="PROSITE" id="PS50995"/>
    </source>
</evidence>
<keyword evidence="1" id="KW-0805">Transcription regulation</keyword>
<feature type="domain" description="HTH marR-type" evidence="4">
    <location>
        <begin position="6"/>
        <end position="140"/>
    </location>
</feature>
<dbReference type="PROSITE" id="PS01117">
    <property type="entry name" value="HTH_MARR_1"/>
    <property type="match status" value="1"/>
</dbReference>
<dbReference type="Proteomes" id="UP000229498">
    <property type="component" value="Unassembled WGS sequence"/>
</dbReference>
<dbReference type="PANTHER" id="PTHR33164">
    <property type="entry name" value="TRANSCRIPTIONAL REGULATOR, MARR FAMILY"/>
    <property type="match status" value="1"/>
</dbReference>
<dbReference type="GO" id="GO:0003700">
    <property type="term" value="F:DNA-binding transcription factor activity"/>
    <property type="evidence" value="ECO:0007669"/>
    <property type="project" value="InterPro"/>
</dbReference>
<dbReference type="InterPro" id="IPR000835">
    <property type="entry name" value="HTH_MarR-typ"/>
</dbReference>
<keyword evidence="3" id="KW-0804">Transcription</keyword>
<dbReference type="AlphaFoldDB" id="A0A2M9G227"/>
<evidence type="ECO:0000256" key="3">
    <source>
        <dbReference type="ARBA" id="ARBA00023163"/>
    </source>
</evidence>
<dbReference type="SMART" id="SM00347">
    <property type="entry name" value="HTH_MARR"/>
    <property type="match status" value="1"/>
</dbReference>
<dbReference type="InterPro" id="IPR036390">
    <property type="entry name" value="WH_DNA-bd_sf"/>
</dbReference>
<dbReference type="Gene3D" id="1.10.10.10">
    <property type="entry name" value="Winged helix-like DNA-binding domain superfamily/Winged helix DNA-binding domain"/>
    <property type="match status" value="1"/>
</dbReference>
<keyword evidence="2" id="KW-0238">DNA-binding</keyword>
<name>A0A2M9G227_9PROT</name>
<sequence length="152" mass="17834">MPVQNYMSLTRLIERMHRRFLDVLRKELIAEGVRDINGVQYLMLANIGDDEIMVRELVERGYYLGSNVTYNVKKLLDFGYVEQRGSELDKRVIMVSVSDKGRRLLERMQRREHLHAGAFADMHSIEQMRGAVETLRRLERVWDDVVTEVHAA</sequence>
<dbReference type="OrthoDB" id="9793286at2"/>
<reference evidence="5 6" key="1">
    <citation type="submission" date="2017-11" db="EMBL/GenBank/DDBJ databases">
        <title>Draft genome sequence of Rhizobiales bacterium SY3-13.</title>
        <authorList>
            <person name="Sun C."/>
        </authorList>
    </citation>
    <scope>NUCLEOTIDE SEQUENCE [LARGE SCALE GENOMIC DNA]</scope>
    <source>
        <strain evidence="5 6">SY3-13</strain>
    </source>
</reference>
<evidence type="ECO:0000256" key="1">
    <source>
        <dbReference type="ARBA" id="ARBA00023015"/>
    </source>
</evidence>
<accession>A0A2M9G227</accession>
<organism evidence="5 6">
    <name type="scientific">Minwuia thermotolerans</name>
    <dbReference type="NCBI Taxonomy" id="2056226"/>
    <lineage>
        <taxon>Bacteria</taxon>
        <taxon>Pseudomonadati</taxon>
        <taxon>Pseudomonadota</taxon>
        <taxon>Alphaproteobacteria</taxon>
        <taxon>Minwuiales</taxon>
        <taxon>Minwuiaceae</taxon>
        <taxon>Minwuia</taxon>
    </lineage>
</organism>
<dbReference type="PANTHER" id="PTHR33164:SF102">
    <property type="entry name" value="TRANSCRIPTIONAL REGULATORY PROTEIN"/>
    <property type="match status" value="1"/>
</dbReference>
<proteinExistence type="predicted"/>
<dbReference type="GO" id="GO:0003677">
    <property type="term" value="F:DNA binding"/>
    <property type="evidence" value="ECO:0007669"/>
    <property type="project" value="UniProtKB-KW"/>
</dbReference>
<protein>
    <submittedName>
        <fullName evidence="5">MarR family transcriptional regulator</fullName>
    </submittedName>
</protein>
<evidence type="ECO:0000256" key="2">
    <source>
        <dbReference type="ARBA" id="ARBA00023125"/>
    </source>
</evidence>
<dbReference type="InterPro" id="IPR023187">
    <property type="entry name" value="Tscrpt_reg_MarR-type_CS"/>
</dbReference>